<evidence type="ECO:0000259" key="7">
    <source>
        <dbReference type="Pfam" id="PF03544"/>
    </source>
</evidence>
<evidence type="ECO:0000256" key="1">
    <source>
        <dbReference type="ARBA" id="ARBA00004167"/>
    </source>
</evidence>
<dbReference type="Gene3D" id="3.30.1150.10">
    <property type="match status" value="1"/>
</dbReference>
<keyword evidence="9" id="KW-1185">Reference proteome</keyword>
<organism evidence="8 9">
    <name type="scientific">Erythrobacter westpacificensis</name>
    <dbReference type="NCBI Taxonomy" id="1055231"/>
    <lineage>
        <taxon>Bacteria</taxon>
        <taxon>Pseudomonadati</taxon>
        <taxon>Pseudomonadota</taxon>
        <taxon>Alphaproteobacteria</taxon>
        <taxon>Sphingomonadales</taxon>
        <taxon>Erythrobacteraceae</taxon>
        <taxon>Erythrobacter/Porphyrobacter group</taxon>
        <taxon>Erythrobacter</taxon>
    </lineage>
</organism>
<dbReference type="SUPFAM" id="SSF74653">
    <property type="entry name" value="TolA/TonB C-terminal domain"/>
    <property type="match status" value="1"/>
</dbReference>
<name>A0ABP9KN45_9SPHN</name>
<dbReference type="InterPro" id="IPR006260">
    <property type="entry name" value="TonB/TolA_C"/>
</dbReference>
<evidence type="ECO:0000256" key="2">
    <source>
        <dbReference type="ARBA" id="ARBA00022692"/>
    </source>
</evidence>
<accession>A0ABP9KN45</accession>
<dbReference type="Proteomes" id="UP001500518">
    <property type="component" value="Unassembled WGS sequence"/>
</dbReference>
<evidence type="ECO:0000313" key="9">
    <source>
        <dbReference type="Proteomes" id="UP001500518"/>
    </source>
</evidence>
<keyword evidence="4 6" id="KW-0472">Membrane</keyword>
<evidence type="ECO:0000256" key="3">
    <source>
        <dbReference type="ARBA" id="ARBA00022989"/>
    </source>
</evidence>
<feature type="transmembrane region" description="Helical" evidence="6">
    <location>
        <begin position="21"/>
        <end position="41"/>
    </location>
</feature>
<dbReference type="EMBL" id="BAABHV010000021">
    <property type="protein sequence ID" value="GAA5059880.1"/>
    <property type="molecule type" value="Genomic_DNA"/>
</dbReference>
<comment type="subcellular location">
    <subcellularLocation>
        <location evidence="1">Membrane</location>
        <topology evidence="1">Single-pass membrane protein</topology>
    </subcellularLocation>
</comment>
<feature type="region of interest" description="Disordered" evidence="5">
    <location>
        <begin position="48"/>
        <end position="84"/>
    </location>
</feature>
<evidence type="ECO:0000256" key="6">
    <source>
        <dbReference type="SAM" id="Phobius"/>
    </source>
</evidence>
<dbReference type="InterPro" id="IPR037682">
    <property type="entry name" value="TonB_C"/>
</dbReference>
<evidence type="ECO:0000256" key="5">
    <source>
        <dbReference type="SAM" id="MobiDB-lite"/>
    </source>
</evidence>
<sequence>MSYANATVSPAARLRAATGVIAIHALVGFGVIAGLTIGGVIEPPGPVVGTYDIKDPPPPPPPEEVTPQPPEQSFAPVTAPQPPIELDRTAPVEVEPVTPNLSDQVVLKPTPHLIEIPGPVVTPSVAPAIEPVPARPRNGPAGWITTNDYSRSDLTREREGTASYRLVIGSDGRVDACEITRSSGHSTLDRNTCRLLESRARFDAATNNQGERTVGTYSGSVTWQIPD</sequence>
<feature type="domain" description="TonB C-terminal" evidence="7">
    <location>
        <begin position="148"/>
        <end position="223"/>
    </location>
</feature>
<evidence type="ECO:0000256" key="4">
    <source>
        <dbReference type="ARBA" id="ARBA00023136"/>
    </source>
</evidence>
<dbReference type="NCBIfam" id="TIGR01352">
    <property type="entry name" value="tonB_Cterm"/>
    <property type="match status" value="1"/>
</dbReference>
<keyword evidence="2 6" id="KW-0812">Transmembrane</keyword>
<reference evidence="9" key="1">
    <citation type="journal article" date="2019" name="Int. J. Syst. Evol. Microbiol.">
        <title>The Global Catalogue of Microorganisms (GCM) 10K type strain sequencing project: providing services to taxonomists for standard genome sequencing and annotation.</title>
        <authorList>
            <consortium name="The Broad Institute Genomics Platform"/>
            <consortium name="The Broad Institute Genome Sequencing Center for Infectious Disease"/>
            <person name="Wu L."/>
            <person name="Ma J."/>
        </authorList>
    </citation>
    <scope>NUCLEOTIDE SEQUENCE [LARGE SCALE GENOMIC DNA]</scope>
    <source>
        <strain evidence="9">JCM 18014</strain>
    </source>
</reference>
<feature type="compositionally biased region" description="Pro residues" evidence="5">
    <location>
        <begin position="56"/>
        <end position="70"/>
    </location>
</feature>
<dbReference type="RefSeq" id="WP_346033603.1">
    <property type="nucleotide sequence ID" value="NZ_BAABHV010000021.1"/>
</dbReference>
<protein>
    <recommendedName>
        <fullName evidence="7">TonB C-terminal domain-containing protein</fullName>
    </recommendedName>
</protein>
<dbReference type="Pfam" id="PF03544">
    <property type="entry name" value="TonB_C"/>
    <property type="match status" value="1"/>
</dbReference>
<gene>
    <name evidence="8" type="ORF">GCM10023208_27650</name>
</gene>
<evidence type="ECO:0000313" key="8">
    <source>
        <dbReference type="EMBL" id="GAA5059880.1"/>
    </source>
</evidence>
<keyword evidence="3 6" id="KW-1133">Transmembrane helix</keyword>
<comment type="caution">
    <text evidence="8">The sequence shown here is derived from an EMBL/GenBank/DDBJ whole genome shotgun (WGS) entry which is preliminary data.</text>
</comment>
<proteinExistence type="predicted"/>